<reference evidence="3" key="1">
    <citation type="journal article" date="2021" name="Nat. Commun.">
        <title>Genetic determinants of endophytism in the Arabidopsis root mycobiome.</title>
        <authorList>
            <person name="Mesny F."/>
            <person name="Miyauchi S."/>
            <person name="Thiergart T."/>
            <person name="Pickel B."/>
            <person name="Atanasova L."/>
            <person name="Karlsson M."/>
            <person name="Huettel B."/>
            <person name="Barry K.W."/>
            <person name="Haridas S."/>
            <person name="Chen C."/>
            <person name="Bauer D."/>
            <person name="Andreopoulos W."/>
            <person name="Pangilinan J."/>
            <person name="LaButti K."/>
            <person name="Riley R."/>
            <person name="Lipzen A."/>
            <person name="Clum A."/>
            <person name="Drula E."/>
            <person name="Henrissat B."/>
            <person name="Kohler A."/>
            <person name="Grigoriev I.V."/>
            <person name="Martin F.M."/>
            <person name="Hacquard S."/>
        </authorList>
    </citation>
    <scope>NUCLEOTIDE SEQUENCE</scope>
    <source>
        <strain evidence="3">MPI-CAGE-AT-0147</strain>
    </source>
</reference>
<comment type="caution">
    <text evidence="3">The sequence shown here is derived from an EMBL/GenBank/DDBJ whole genome shotgun (WGS) entry which is preliminary data.</text>
</comment>
<evidence type="ECO:0000256" key="2">
    <source>
        <dbReference type="SAM" id="SignalP"/>
    </source>
</evidence>
<dbReference type="AlphaFoldDB" id="A0A9P9FM69"/>
<dbReference type="Proteomes" id="UP000738349">
    <property type="component" value="Unassembled WGS sequence"/>
</dbReference>
<gene>
    <name evidence="3" type="ORF">EDB81DRAFT_263548</name>
</gene>
<feature type="region of interest" description="Disordered" evidence="1">
    <location>
        <begin position="48"/>
        <end position="69"/>
    </location>
</feature>
<evidence type="ECO:0008006" key="5">
    <source>
        <dbReference type="Google" id="ProtNLM"/>
    </source>
</evidence>
<organism evidence="3 4">
    <name type="scientific">Dactylonectria macrodidyma</name>
    <dbReference type="NCBI Taxonomy" id="307937"/>
    <lineage>
        <taxon>Eukaryota</taxon>
        <taxon>Fungi</taxon>
        <taxon>Dikarya</taxon>
        <taxon>Ascomycota</taxon>
        <taxon>Pezizomycotina</taxon>
        <taxon>Sordariomycetes</taxon>
        <taxon>Hypocreomycetidae</taxon>
        <taxon>Hypocreales</taxon>
        <taxon>Nectriaceae</taxon>
        <taxon>Dactylonectria</taxon>
    </lineage>
</organism>
<feature type="signal peptide" evidence="2">
    <location>
        <begin position="1"/>
        <end position="18"/>
    </location>
</feature>
<accession>A0A9P9FM69</accession>
<keyword evidence="2" id="KW-0732">Signal</keyword>
<evidence type="ECO:0000313" key="4">
    <source>
        <dbReference type="Proteomes" id="UP000738349"/>
    </source>
</evidence>
<name>A0A9P9FM69_9HYPO</name>
<feature type="compositionally biased region" description="Low complexity" evidence="1">
    <location>
        <begin position="48"/>
        <end position="58"/>
    </location>
</feature>
<keyword evidence="4" id="KW-1185">Reference proteome</keyword>
<evidence type="ECO:0000313" key="3">
    <source>
        <dbReference type="EMBL" id="KAH7165737.1"/>
    </source>
</evidence>
<dbReference type="EMBL" id="JAGMUV010000003">
    <property type="protein sequence ID" value="KAH7165737.1"/>
    <property type="molecule type" value="Genomic_DNA"/>
</dbReference>
<proteinExistence type="predicted"/>
<protein>
    <recommendedName>
        <fullName evidence="5">Secreted protein</fullName>
    </recommendedName>
</protein>
<evidence type="ECO:0000256" key="1">
    <source>
        <dbReference type="SAM" id="MobiDB-lite"/>
    </source>
</evidence>
<feature type="chain" id="PRO_5040238992" description="Secreted protein" evidence="2">
    <location>
        <begin position="19"/>
        <end position="96"/>
    </location>
</feature>
<sequence>MLPAASTDCCCLLCLLHALMSPRSTFHAPRTATGSCCCSSQLRPTRQEQAQAQTRASTHALVSSSAPNKDGLLGCCPSRHNFPDPSPDTRRCRSRA</sequence>